<organism evidence="1">
    <name type="scientific">hydrothermal vent metagenome</name>
    <dbReference type="NCBI Taxonomy" id="652676"/>
    <lineage>
        <taxon>unclassified sequences</taxon>
        <taxon>metagenomes</taxon>
        <taxon>ecological metagenomes</taxon>
    </lineage>
</organism>
<dbReference type="AlphaFoldDB" id="A0A3B0VX59"/>
<name>A0A3B0VX59_9ZZZZ</name>
<gene>
    <name evidence="1" type="ORF">MNBD_CHLOROFLEXI01-3618</name>
</gene>
<accession>A0A3B0VX59</accession>
<feature type="non-terminal residue" evidence="1">
    <location>
        <position position="1"/>
    </location>
</feature>
<protein>
    <submittedName>
        <fullName evidence="1">Uncharacterized protein</fullName>
    </submittedName>
</protein>
<reference evidence="1" key="1">
    <citation type="submission" date="2018-06" db="EMBL/GenBank/DDBJ databases">
        <authorList>
            <person name="Zhirakovskaya E."/>
        </authorList>
    </citation>
    <scope>NUCLEOTIDE SEQUENCE</scope>
</reference>
<sequence length="69" mass="7678">QLIDVAETSQKKIILLPCCIIQEPLLPAPGQHWIACVVEYALAKNLSVEPFRLNFRGQNIGLYISKQSG</sequence>
<evidence type="ECO:0000313" key="1">
    <source>
        <dbReference type="EMBL" id="VAW36826.1"/>
    </source>
</evidence>
<dbReference type="EMBL" id="UOEU01000639">
    <property type="protein sequence ID" value="VAW36826.1"/>
    <property type="molecule type" value="Genomic_DNA"/>
</dbReference>
<proteinExistence type="predicted"/>